<feature type="transmembrane region" description="Helical" evidence="1">
    <location>
        <begin position="140"/>
        <end position="166"/>
    </location>
</feature>
<keyword evidence="1" id="KW-0812">Transmembrane</keyword>
<dbReference type="EMBL" id="CP096040">
    <property type="protein sequence ID" value="USQ95722.1"/>
    <property type="molecule type" value="Genomic_DNA"/>
</dbReference>
<dbReference type="CDD" id="cd01060">
    <property type="entry name" value="Membrane-FADS-like"/>
    <property type="match status" value="1"/>
</dbReference>
<protein>
    <submittedName>
        <fullName evidence="3">Fatty acid desaturase</fullName>
    </submittedName>
</protein>
<evidence type="ECO:0000313" key="4">
    <source>
        <dbReference type="Proteomes" id="UP001057520"/>
    </source>
</evidence>
<feature type="domain" description="Fatty acid desaturase" evidence="2">
    <location>
        <begin position="55"/>
        <end position="320"/>
    </location>
</feature>
<feature type="transmembrane region" description="Helical" evidence="1">
    <location>
        <begin position="54"/>
        <end position="72"/>
    </location>
</feature>
<reference evidence="3 4" key="1">
    <citation type="submission" date="2022-04" db="EMBL/GenBank/DDBJ databases">
        <title>Genome sequence of soybean root-associated Caulobacter segnis RL271.</title>
        <authorList>
            <person name="Longley R."/>
            <person name="Bonito G."/>
            <person name="Trigodet F."/>
            <person name="Crosson S."/>
            <person name="Fiebig A."/>
        </authorList>
    </citation>
    <scope>NUCLEOTIDE SEQUENCE [LARGE SCALE GENOMIC DNA]</scope>
    <source>
        <strain evidence="3 4">RL271</strain>
    </source>
</reference>
<dbReference type="InterPro" id="IPR005804">
    <property type="entry name" value="FA_desaturase_dom"/>
</dbReference>
<accession>A0ABY4ZSD7</accession>
<keyword evidence="1" id="KW-0472">Membrane</keyword>
<keyword evidence="4" id="KW-1185">Reference proteome</keyword>
<evidence type="ECO:0000313" key="3">
    <source>
        <dbReference type="EMBL" id="USQ95722.1"/>
    </source>
</evidence>
<dbReference type="PANTHER" id="PTHR19353:SF19">
    <property type="entry name" value="DELTA(5) FATTY ACID DESATURASE C-RELATED"/>
    <property type="match status" value="1"/>
</dbReference>
<proteinExistence type="predicted"/>
<dbReference type="PANTHER" id="PTHR19353">
    <property type="entry name" value="FATTY ACID DESATURASE 2"/>
    <property type="match status" value="1"/>
</dbReference>
<dbReference type="InterPro" id="IPR012171">
    <property type="entry name" value="Fatty_acid_desaturase"/>
</dbReference>
<dbReference type="Pfam" id="PF00487">
    <property type="entry name" value="FA_desaturase"/>
    <property type="match status" value="1"/>
</dbReference>
<sequence length="347" mass="38291">MNKLASEGVSLTKQAYALAGDLMTPNATIYWIDLVISAALMWGGFYVAATTASLAIGLVAGLVSMLALYRALSFIHELTHIRDDEAPGFRIGWNVLVGVPLMTPSLMYEGVHNIHHIKDRFGTALDPEYLPLSRFTPLKLAGFLFVALLAPLGVVLRSAILIPLSFVVPPLRRYLKTKLSALIINPDFVRDDLNRWRPEWVVQDVACWLWSWAVIAATVAGMLPVRFVLTGLAIFSVATFVNQARTLVAHHWDNDGGKMTLDEQFLDSVNVPPPNLASELWAPVGLRYHALHHLLPRLPYHNLGKAHARLAQALGTDSIYHHASEKGLFEALADLFGRVGRKNLAAE</sequence>
<name>A0ABY4ZSD7_9CAUL</name>
<gene>
    <name evidence="3" type="ORF">MZV50_24825</name>
</gene>
<dbReference type="Proteomes" id="UP001057520">
    <property type="component" value="Chromosome"/>
</dbReference>
<keyword evidence="1" id="KW-1133">Transmembrane helix</keyword>
<feature type="transmembrane region" description="Helical" evidence="1">
    <location>
        <begin position="29"/>
        <end position="48"/>
    </location>
</feature>
<organism evidence="3 4">
    <name type="scientific">Caulobacter segnis</name>
    <dbReference type="NCBI Taxonomy" id="88688"/>
    <lineage>
        <taxon>Bacteria</taxon>
        <taxon>Pseudomonadati</taxon>
        <taxon>Pseudomonadota</taxon>
        <taxon>Alphaproteobacteria</taxon>
        <taxon>Caulobacterales</taxon>
        <taxon>Caulobacteraceae</taxon>
        <taxon>Caulobacter</taxon>
    </lineage>
</organism>
<feature type="transmembrane region" description="Helical" evidence="1">
    <location>
        <begin position="209"/>
        <end position="235"/>
    </location>
</feature>
<evidence type="ECO:0000259" key="2">
    <source>
        <dbReference type="Pfam" id="PF00487"/>
    </source>
</evidence>
<evidence type="ECO:0000256" key="1">
    <source>
        <dbReference type="SAM" id="Phobius"/>
    </source>
</evidence>